<proteinExistence type="predicted"/>
<comment type="caution">
    <text evidence="1">The sequence shown here is derived from an EMBL/GenBank/DDBJ whole genome shotgun (WGS) entry which is preliminary data.</text>
</comment>
<dbReference type="Proteomes" id="UP001143362">
    <property type="component" value="Unassembled WGS sequence"/>
</dbReference>
<name>A0ABT3TH27_9GAMM</name>
<evidence type="ECO:0000313" key="1">
    <source>
        <dbReference type="EMBL" id="MCX2981588.1"/>
    </source>
</evidence>
<organism evidence="1 2">
    <name type="scientific">Candidatus Litorirhabdus singularis</name>
    <dbReference type="NCBI Taxonomy" id="2518993"/>
    <lineage>
        <taxon>Bacteria</taxon>
        <taxon>Pseudomonadati</taxon>
        <taxon>Pseudomonadota</taxon>
        <taxon>Gammaproteobacteria</taxon>
        <taxon>Cellvibrionales</taxon>
        <taxon>Halieaceae</taxon>
        <taxon>Candidatus Litorirhabdus</taxon>
    </lineage>
</organism>
<gene>
    <name evidence="1" type="ORF">EYC98_12015</name>
</gene>
<reference evidence="1" key="1">
    <citation type="submission" date="2019-02" db="EMBL/GenBank/DDBJ databases">
        <authorList>
            <person name="Li S.-H."/>
        </authorList>
    </citation>
    <scope>NUCLEOTIDE SEQUENCE</scope>
    <source>
        <strain evidence="1">IMCC14734</strain>
    </source>
</reference>
<sequence length="84" mass="9221">MIHSDAMSNALTNALTNAQTDQLTTTISTLGSASFSASLLDFVRSFARFEAPQKVFPTLGFTKSTTVIMRPLNWSPIWRDPLKG</sequence>
<evidence type="ECO:0000313" key="2">
    <source>
        <dbReference type="Proteomes" id="UP001143362"/>
    </source>
</evidence>
<protein>
    <submittedName>
        <fullName evidence="1">Uncharacterized protein</fullName>
    </submittedName>
</protein>
<keyword evidence="2" id="KW-1185">Reference proteome</keyword>
<dbReference type="EMBL" id="SHNN01000002">
    <property type="protein sequence ID" value="MCX2981588.1"/>
    <property type="molecule type" value="Genomic_DNA"/>
</dbReference>
<accession>A0ABT3TH27</accession>